<dbReference type="WBParaSite" id="ES5_v2.g29979.t1">
    <property type="protein sequence ID" value="ES5_v2.g29979.t1"/>
    <property type="gene ID" value="ES5_v2.g29979"/>
</dbReference>
<protein>
    <submittedName>
        <fullName evidence="2">Uncharacterized protein</fullName>
    </submittedName>
</protein>
<evidence type="ECO:0000313" key="2">
    <source>
        <dbReference type="WBParaSite" id="ES5_v2.g29979.t1"/>
    </source>
</evidence>
<evidence type="ECO:0000313" key="1">
    <source>
        <dbReference type="Proteomes" id="UP000887579"/>
    </source>
</evidence>
<name>A0AC34GK15_9BILA</name>
<organism evidence="1 2">
    <name type="scientific">Panagrolaimus sp. ES5</name>
    <dbReference type="NCBI Taxonomy" id="591445"/>
    <lineage>
        <taxon>Eukaryota</taxon>
        <taxon>Metazoa</taxon>
        <taxon>Ecdysozoa</taxon>
        <taxon>Nematoda</taxon>
        <taxon>Chromadorea</taxon>
        <taxon>Rhabditida</taxon>
        <taxon>Tylenchina</taxon>
        <taxon>Panagrolaimomorpha</taxon>
        <taxon>Panagrolaimoidea</taxon>
        <taxon>Panagrolaimidae</taxon>
        <taxon>Panagrolaimus</taxon>
    </lineage>
</organism>
<reference evidence="2" key="1">
    <citation type="submission" date="2022-11" db="UniProtKB">
        <authorList>
            <consortium name="WormBaseParasite"/>
        </authorList>
    </citation>
    <scope>IDENTIFICATION</scope>
</reference>
<accession>A0AC34GK15</accession>
<dbReference type="Proteomes" id="UP000887579">
    <property type="component" value="Unplaced"/>
</dbReference>
<sequence length="177" mass="19456">MLTSVNPKVQEKVPMFIVGVIAATKNNISNNKENAKYFFEAGAIPILVNRLSSPLSAVAKQSAMALSKIALHFPKEVLKSNALPPLIKNLKSDDEEIRYTATFCLVDISREVECHDPILKAGGIKALMDLLKCGSFFLCTEVINAFNNLAANDLQTSQHLLDLGIFKFLKKFSDAKT</sequence>
<proteinExistence type="predicted"/>